<name>A0ABN2JIR5_9MICO</name>
<proteinExistence type="predicted"/>
<feature type="region of interest" description="Disordered" evidence="1">
    <location>
        <begin position="153"/>
        <end position="173"/>
    </location>
</feature>
<comment type="caution">
    <text evidence="2">The sequence shown here is derived from an EMBL/GenBank/DDBJ whole genome shotgun (WGS) entry which is preliminary data.</text>
</comment>
<reference evidence="2 3" key="1">
    <citation type="journal article" date="2019" name="Int. J. Syst. Evol. Microbiol.">
        <title>The Global Catalogue of Microorganisms (GCM) 10K type strain sequencing project: providing services to taxonomists for standard genome sequencing and annotation.</title>
        <authorList>
            <consortium name="The Broad Institute Genomics Platform"/>
            <consortium name="The Broad Institute Genome Sequencing Center for Infectious Disease"/>
            <person name="Wu L."/>
            <person name="Ma J."/>
        </authorList>
    </citation>
    <scope>NUCLEOTIDE SEQUENCE [LARGE SCALE GENOMIC DNA]</scope>
    <source>
        <strain evidence="2 3">JCM 15589</strain>
    </source>
</reference>
<gene>
    <name evidence="2" type="ORF">GCM10009809_25410</name>
</gene>
<evidence type="ECO:0000313" key="2">
    <source>
        <dbReference type="EMBL" id="GAA1728738.1"/>
    </source>
</evidence>
<evidence type="ECO:0000256" key="1">
    <source>
        <dbReference type="SAM" id="MobiDB-lite"/>
    </source>
</evidence>
<keyword evidence="3" id="KW-1185">Reference proteome</keyword>
<sequence>MAYLALRDQLADRAGDVLDGHVGVDAVLVEQVDPVGAQSPQRRVRDASDLLGPAVEAALPALDVEAELRGDDDLVADGLERLAHELLVDVRAVDLGGVDEGHTAVDRPAQDGDHVVTVAGVRAVGLGHAHGPEADRRDLEPLSEGACVHGGASWRGQVSGARPAGWSPSRRGW</sequence>
<accession>A0ABN2JIR5</accession>
<organism evidence="2 3">
    <name type="scientific">Isoptericola hypogeus</name>
    <dbReference type="NCBI Taxonomy" id="300179"/>
    <lineage>
        <taxon>Bacteria</taxon>
        <taxon>Bacillati</taxon>
        <taxon>Actinomycetota</taxon>
        <taxon>Actinomycetes</taxon>
        <taxon>Micrococcales</taxon>
        <taxon>Promicromonosporaceae</taxon>
        <taxon>Isoptericola</taxon>
    </lineage>
</organism>
<protein>
    <submittedName>
        <fullName evidence="2">Uncharacterized protein</fullName>
    </submittedName>
</protein>
<evidence type="ECO:0000313" key="3">
    <source>
        <dbReference type="Proteomes" id="UP001501138"/>
    </source>
</evidence>
<dbReference type="EMBL" id="BAAAPM010000005">
    <property type="protein sequence ID" value="GAA1728738.1"/>
    <property type="molecule type" value="Genomic_DNA"/>
</dbReference>
<dbReference type="Proteomes" id="UP001501138">
    <property type="component" value="Unassembled WGS sequence"/>
</dbReference>